<keyword evidence="8 10" id="KW-0472">Membrane</keyword>
<feature type="region of interest" description="Disordered" evidence="9">
    <location>
        <begin position="637"/>
        <end position="660"/>
    </location>
</feature>
<organism evidence="13 14">
    <name type="scientific">Exocentrus adspersus</name>
    <dbReference type="NCBI Taxonomy" id="1586481"/>
    <lineage>
        <taxon>Eukaryota</taxon>
        <taxon>Metazoa</taxon>
        <taxon>Ecdysozoa</taxon>
        <taxon>Arthropoda</taxon>
        <taxon>Hexapoda</taxon>
        <taxon>Insecta</taxon>
        <taxon>Pterygota</taxon>
        <taxon>Neoptera</taxon>
        <taxon>Endopterygota</taxon>
        <taxon>Coleoptera</taxon>
        <taxon>Polyphaga</taxon>
        <taxon>Cucujiformia</taxon>
        <taxon>Chrysomeloidea</taxon>
        <taxon>Cerambycidae</taxon>
        <taxon>Lamiinae</taxon>
        <taxon>Acanthocinini</taxon>
        <taxon>Exocentrus</taxon>
    </lineage>
</organism>
<keyword evidence="2" id="KW-0813">Transport</keyword>
<feature type="domain" description="ABC transporter" evidence="11">
    <location>
        <begin position="2897"/>
        <end position="3108"/>
    </location>
</feature>
<keyword evidence="3 10" id="KW-0812">Transmembrane</keyword>
<feature type="domain" description="ABC transmembrane type-1" evidence="12">
    <location>
        <begin position="3217"/>
        <end position="3457"/>
    </location>
</feature>
<feature type="region of interest" description="Disordered" evidence="9">
    <location>
        <begin position="1879"/>
        <end position="1907"/>
    </location>
</feature>
<feature type="transmembrane region" description="Helical" evidence="10">
    <location>
        <begin position="1488"/>
        <end position="1506"/>
    </location>
</feature>
<evidence type="ECO:0000259" key="12">
    <source>
        <dbReference type="PROSITE" id="PS50929"/>
    </source>
</evidence>
<dbReference type="CDD" id="cd18579">
    <property type="entry name" value="ABC_6TM_ABCC_D1"/>
    <property type="match status" value="2"/>
</dbReference>
<feature type="transmembrane region" description="Helical" evidence="10">
    <location>
        <begin position="329"/>
        <end position="351"/>
    </location>
</feature>
<evidence type="ECO:0000256" key="10">
    <source>
        <dbReference type="SAM" id="Phobius"/>
    </source>
</evidence>
<dbReference type="GO" id="GO:0005524">
    <property type="term" value="F:ATP binding"/>
    <property type="evidence" value="ECO:0007669"/>
    <property type="project" value="UniProtKB-KW"/>
</dbReference>
<keyword evidence="6" id="KW-0067">ATP-binding</keyword>
<feature type="transmembrane region" description="Helical" evidence="10">
    <location>
        <begin position="1463"/>
        <end position="1482"/>
    </location>
</feature>
<feature type="domain" description="ABC transporter" evidence="11">
    <location>
        <begin position="1027"/>
        <end position="1256"/>
    </location>
</feature>
<dbReference type="CDD" id="cd03244">
    <property type="entry name" value="ABCC_MRP_domain2"/>
    <property type="match status" value="3"/>
</dbReference>
<evidence type="ECO:0000313" key="14">
    <source>
        <dbReference type="Proteomes" id="UP001159042"/>
    </source>
</evidence>
<dbReference type="PANTHER" id="PTHR24223">
    <property type="entry name" value="ATP-BINDING CASSETTE SUB-FAMILY C"/>
    <property type="match status" value="1"/>
</dbReference>
<dbReference type="Pfam" id="PF00005">
    <property type="entry name" value="ABC_tran"/>
    <property type="match status" value="6"/>
</dbReference>
<dbReference type="InterPro" id="IPR050173">
    <property type="entry name" value="ABC_transporter_C-like"/>
</dbReference>
<dbReference type="FunFam" id="3.40.50.300:FF:000163">
    <property type="entry name" value="Multidrug resistance-associated protein member 4"/>
    <property type="match status" value="3"/>
</dbReference>
<dbReference type="InterPro" id="IPR036640">
    <property type="entry name" value="ABC1_TM_sf"/>
</dbReference>
<feature type="compositionally biased region" description="Acidic residues" evidence="9">
    <location>
        <begin position="637"/>
        <end position="651"/>
    </location>
</feature>
<feature type="transmembrane region" description="Helical" evidence="10">
    <location>
        <begin position="2202"/>
        <end position="2223"/>
    </location>
</feature>
<feature type="transmembrane region" description="Helical" evidence="10">
    <location>
        <begin position="935"/>
        <end position="955"/>
    </location>
</feature>
<feature type="transmembrane region" description="Helical" evidence="10">
    <location>
        <begin position="2089"/>
        <end position="2108"/>
    </location>
</feature>
<dbReference type="FunFam" id="1.20.1560.10:FF:000026">
    <property type="entry name" value="Multidrug resistance-associated protein lethal(2)03659"/>
    <property type="match status" value="3"/>
</dbReference>
<feature type="transmembrane region" description="Helical" evidence="10">
    <location>
        <begin position="131"/>
        <end position="148"/>
    </location>
</feature>
<dbReference type="InterPro" id="IPR003593">
    <property type="entry name" value="AAA+_ATPase"/>
</dbReference>
<feature type="transmembrane region" description="Helical" evidence="10">
    <location>
        <begin position="2176"/>
        <end position="2196"/>
    </location>
</feature>
<feature type="transmembrane region" description="Helical" evidence="10">
    <location>
        <begin position="753"/>
        <end position="773"/>
    </location>
</feature>
<dbReference type="GO" id="GO:0016020">
    <property type="term" value="C:membrane"/>
    <property type="evidence" value="ECO:0007669"/>
    <property type="project" value="UniProtKB-SubCell"/>
</dbReference>
<keyword evidence="14" id="KW-1185">Reference proteome</keyword>
<feature type="transmembrane region" description="Helical" evidence="10">
    <location>
        <begin position="2061"/>
        <end position="2083"/>
    </location>
</feature>
<dbReference type="FunFam" id="3.40.50.300:FF:000973">
    <property type="entry name" value="Multidrug resistance-associated protein 4"/>
    <property type="match status" value="3"/>
</dbReference>
<keyword evidence="5" id="KW-0547">Nucleotide-binding</keyword>
<dbReference type="PROSITE" id="PS00211">
    <property type="entry name" value="ABC_TRANSPORTER_1"/>
    <property type="match status" value="6"/>
</dbReference>
<dbReference type="CDD" id="cd03250">
    <property type="entry name" value="ABCC_MRP_domain1"/>
    <property type="match status" value="3"/>
</dbReference>
<dbReference type="NCBIfam" id="NF010167">
    <property type="entry name" value="PRK13648.1"/>
    <property type="match status" value="7"/>
</dbReference>
<feature type="transmembrane region" description="Helical" evidence="10">
    <location>
        <begin position="785"/>
        <end position="806"/>
    </location>
</feature>
<dbReference type="CDD" id="cd18580">
    <property type="entry name" value="ABC_6TM_ABCC_D2"/>
    <property type="match status" value="1"/>
</dbReference>
<feature type="compositionally biased region" description="Basic and acidic residues" evidence="9">
    <location>
        <begin position="1890"/>
        <end position="1907"/>
    </location>
</feature>
<comment type="caution">
    <text evidence="13">The sequence shown here is derived from an EMBL/GenBank/DDBJ whole genome shotgun (WGS) entry which is preliminary data.</text>
</comment>
<feature type="transmembrane region" description="Helical" evidence="10">
    <location>
        <begin position="2602"/>
        <end position="2623"/>
    </location>
</feature>
<dbReference type="InterPro" id="IPR044726">
    <property type="entry name" value="ABCC_6TM_D2"/>
</dbReference>
<dbReference type="InterPro" id="IPR027417">
    <property type="entry name" value="P-loop_NTPase"/>
</dbReference>
<feature type="domain" description="ABC transporter" evidence="11">
    <location>
        <begin position="406"/>
        <end position="627"/>
    </location>
</feature>
<feature type="transmembrane region" description="Helical" evidence="10">
    <location>
        <begin position="1933"/>
        <end position="1952"/>
    </location>
</feature>
<feature type="compositionally biased region" description="Polar residues" evidence="9">
    <location>
        <begin position="1880"/>
        <end position="1889"/>
    </location>
</feature>
<dbReference type="GO" id="GO:0140359">
    <property type="term" value="F:ABC-type transporter activity"/>
    <property type="evidence" value="ECO:0007669"/>
    <property type="project" value="InterPro"/>
</dbReference>
<feature type="domain" description="ABC transporter" evidence="11">
    <location>
        <begin position="3492"/>
        <end position="3725"/>
    </location>
</feature>
<feature type="domain" description="ABC transmembrane type-1" evidence="12">
    <location>
        <begin position="2563"/>
        <end position="2832"/>
    </location>
</feature>
<feature type="domain" description="ABC transmembrane type-1" evidence="12">
    <location>
        <begin position="1349"/>
        <end position="1620"/>
    </location>
</feature>
<feature type="domain" description="ABC transmembrane type-1" evidence="12">
    <location>
        <begin position="98"/>
        <end position="363"/>
    </location>
</feature>
<keyword evidence="4" id="KW-0677">Repeat</keyword>
<feature type="transmembrane region" description="Helical" evidence="10">
    <location>
        <begin position="835"/>
        <end position="861"/>
    </location>
</feature>
<feature type="transmembrane region" description="Helical" evidence="10">
    <location>
        <begin position="304"/>
        <end position="323"/>
    </location>
</feature>
<feature type="transmembrane region" description="Helical" evidence="10">
    <location>
        <begin position="3217"/>
        <end position="3243"/>
    </location>
</feature>
<feature type="transmembrane region" description="Helical" evidence="10">
    <location>
        <begin position="2703"/>
        <end position="2720"/>
    </location>
</feature>
<dbReference type="Gene3D" id="3.40.50.300">
    <property type="entry name" value="P-loop containing nucleotide triphosphate hydrolases"/>
    <property type="match status" value="6"/>
</dbReference>
<protein>
    <submittedName>
        <fullName evidence="13">Uncharacterized protein</fullName>
    </submittedName>
</protein>
<feature type="domain" description="ABC transmembrane type-1" evidence="12">
    <location>
        <begin position="2019"/>
        <end position="2231"/>
    </location>
</feature>
<proteinExistence type="predicted"/>
<feature type="transmembrane region" description="Helical" evidence="10">
    <location>
        <begin position="3315"/>
        <end position="3334"/>
    </location>
</feature>
<feature type="transmembrane region" description="Helical" evidence="10">
    <location>
        <begin position="1336"/>
        <end position="1358"/>
    </location>
</feature>
<dbReference type="Pfam" id="PF00664">
    <property type="entry name" value="ABC_membrane"/>
    <property type="match status" value="6"/>
</dbReference>
<accession>A0AAV8VVQ3</accession>
<gene>
    <name evidence="13" type="ORF">NQ315_008149</name>
</gene>
<dbReference type="InterPro" id="IPR044746">
    <property type="entry name" value="ABCC_6TM_D1"/>
</dbReference>
<dbReference type="Proteomes" id="UP001159042">
    <property type="component" value="Unassembled WGS sequence"/>
</dbReference>
<dbReference type="Gene3D" id="1.20.1560.10">
    <property type="entry name" value="ABC transporter type 1, transmembrane domain"/>
    <property type="match status" value="6"/>
</dbReference>
<evidence type="ECO:0000256" key="1">
    <source>
        <dbReference type="ARBA" id="ARBA00004141"/>
    </source>
</evidence>
<feature type="transmembrane region" description="Helical" evidence="10">
    <location>
        <begin position="967"/>
        <end position="985"/>
    </location>
</feature>
<dbReference type="SMART" id="SM00382">
    <property type="entry name" value="AAA"/>
    <property type="match status" value="5"/>
</dbReference>
<keyword evidence="7 10" id="KW-1133">Transmembrane helix</keyword>
<evidence type="ECO:0000256" key="3">
    <source>
        <dbReference type="ARBA" id="ARBA00022692"/>
    </source>
</evidence>
<evidence type="ECO:0000256" key="5">
    <source>
        <dbReference type="ARBA" id="ARBA00022741"/>
    </source>
</evidence>
<evidence type="ECO:0000256" key="6">
    <source>
        <dbReference type="ARBA" id="ARBA00022840"/>
    </source>
</evidence>
<feature type="domain" description="ABC transporter" evidence="11">
    <location>
        <begin position="2269"/>
        <end position="2502"/>
    </location>
</feature>
<feature type="transmembrane region" description="Helical" evidence="10">
    <location>
        <begin position="90"/>
        <end position="111"/>
    </location>
</feature>
<dbReference type="EMBL" id="JANEYG010000026">
    <property type="protein sequence ID" value="KAJ8918452.1"/>
    <property type="molecule type" value="Genomic_DNA"/>
</dbReference>
<feature type="transmembrane region" description="Helical" evidence="10">
    <location>
        <begin position="2547"/>
        <end position="2569"/>
    </location>
</feature>
<feature type="transmembrane region" description="Helical" evidence="10">
    <location>
        <begin position="232"/>
        <end position="251"/>
    </location>
</feature>
<feature type="transmembrane region" description="Helical" evidence="10">
    <location>
        <begin position="3400"/>
        <end position="3422"/>
    </location>
</feature>
<reference evidence="13 14" key="1">
    <citation type="journal article" date="2023" name="Insect Mol. Biol.">
        <title>Genome sequencing provides insights into the evolution of gene families encoding plant cell wall-degrading enzymes in longhorned beetles.</title>
        <authorList>
            <person name="Shin N.R."/>
            <person name="Okamura Y."/>
            <person name="Kirsch R."/>
            <person name="Pauchet Y."/>
        </authorList>
    </citation>
    <scope>NUCLEOTIDE SEQUENCE [LARGE SCALE GENOMIC DNA]</scope>
    <source>
        <strain evidence="13">EAD_L_NR</strain>
    </source>
</reference>
<feature type="transmembrane region" description="Helical" evidence="10">
    <location>
        <begin position="3287"/>
        <end position="3309"/>
    </location>
</feature>
<dbReference type="InterPro" id="IPR017871">
    <property type="entry name" value="ABC_transporter-like_CS"/>
</dbReference>
<feature type="domain" description="ABC transporter" evidence="11">
    <location>
        <begin position="1661"/>
        <end position="1884"/>
    </location>
</feature>
<evidence type="ECO:0000256" key="7">
    <source>
        <dbReference type="ARBA" id="ARBA00022989"/>
    </source>
</evidence>
<dbReference type="PANTHER" id="PTHR24223:SF448">
    <property type="entry name" value="FI20146P1-RELATED"/>
    <property type="match status" value="1"/>
</dbReference>
<dbReference type="SUPFAM" id="SSF52540">
    <property type="entry name" value="P-loop containing nucleoside triphosphate hydrolases"/>
    <property type="match status" value="6"/>
</dbReference>
<dbReference type="InterPro" id="IPR011527">
    <property type="entry name" value="ABC1_TM_dom"/>
</dbReference>
<evidence type="ECO:0000256" key="2">
    <source>
        <dbReference type="ARBA" id="ARBA00022448"/>
    </source>
</evidence>
<dbReference type="SUPFAM" id="SSF90123">
    <property type="entry name" value="ABC transporter transmembrane region"/>
    <property type="match status" value="6"/>
</dbReference>
<dbReference type="InterPro" id="IPR003439">
    <property type="entry name" value="ABC_transporter-like_ATP-bd"/>
</dbReference>
<feature type="transmembrane region" description="Helical" evidence="10">
    <location>
        <begin position="2002"/>
        <end position="2019"/>
    </location>
</feature>
<evidence type="ECO:0000256" key="4">
    <source>
        <dbReference type="ARBA" id="ARBA00022737"/>
    </source>
</evidence>
<name>A0AAV8VVQ3_9CUCU</name>
<dbReference type="PROSITE" id="PS50929">
    <property type="entry name" value="ABC_TM1F"/>
    <property type="match status" value="6"/>
</dbReference>
<feature type="transmembrane region" description="Helical" evidence="10">
    <location>
        <begin position="205"/>
        <end position="226"/>
    </location>
</feature>
<feature type="transmembrane region" description="Helical" evidence="10">
    <location>
        <begin position="688"/>
        <end position="712"/>
    </location>
</feature>
<evidence type="ECO:0000256" key="9">
    <source>
        <dbReference type="SAM" id="MobiDB-lite"/>
    </source>
</evidence>
<dbReference type="PROSITE" id="PS50893">
    <property type="entry name" value="ABC_TRANSPORTER_2"/>
    <property type="match status" value="6"/>
</dbReference>
<evidence type="ECO:0000259" key="11">
    <source>
        <dbReference type="PROSITE" id="PS50893"/>
    </source>
</evidence>
<comment type="subcellular location">
    <subcellularLocation>
        <location evidence="1">Membrane</location>
        <topology evidence="1">Multi-pass membrane protein</topology>
    </subcellularLocation>
</comment>
<evidence type="ECO:0000256" key="8">
    <source>
        <dbReference type="ARBA" id="ARBA00023136"/>
    </source>
</evidence>
<dbReference type="FunFam" id="1.20.1560.10:FF:000014">
    <property type="entry name" value="Multidrug resistance-associated protein member 4"/>
    <property type="match status" value="3"/>
</dbReference>
<dbReference type="GO" id="GO:0016887">
    <property type="term" value="F:ATP hydrolysis activity"/>
    <property type="evidence" value="ECO:0007669"/>
    <property type="project" value="InterPro"/>
</dbReference>
<sequence>MDQGVRNVRLQNPRVKASIWSIITFFYTYPIFKKAKKKDLDDEDVYEIIPKFSSKKLGDKLENLWRLERKKHGNQASVIRVLVSCYVREYLFLGFIQLCVKTGLILIQPLALGKVVAYFEPNQTEVTRTDLYKYAALVIGLNILSTMYNHNYMQYIVEFGVGVRTSFSALIYRKVLKLKPSAFTDITMGNIVTLITKDVGAFEGAFTFLNDIWIGMVQTVLITYIIYSRIGWSVLAGVGIFVLIIPLQVYIGQKTSVMRMKSAKRTDDRLQATKEAFSAIKIIKMYTWENYFEKIINEYRKKEVKNLAIIFYLKSLILIIGNLVSRVSIYLLIMTYLWTGHLVRAEIVYFVQSCYINLRSYITISIPLGIAQTADLHASIKRIQKFLNGDELKDTQQTRNVPEPKVFLKNVSVKFSGVEILKDVSLLANRGLHLVTGNVGSGKSALLKTIMQEYPITSGQLLVDGTISYASQEPWLFPSTIKQNILFGQPYNEKRYQEVLNVCDLTLDLKQFDDGDDTVVGDRGVNLSKGQQARINLARAVYKFSDIYLLDDCLSAVDAHVNRYVFNNCIKGFLKDKIVILVTHNVNHIKQVYGHNVLVVENGTTLSLDQQKETLDKRITYYIDDVDYDYFEGEKDELDTNEEVNENQDASDESKGLLEPEGLKKQPKDLYREEKKSGKVNLGVYLRYYRYTGGFFVVLLIVTLFVVGQVALVMTDKLLSQVNIEPQLTEYVLKNLTNTTEYETVLSKRYHYINWYTIITILGTILTFIKAYGNFYFCLKASRNLHKAIISSVINSFMTFFDSHFIGNIVNRFSKDLTVIDEYIPYIFYENFRCILGFVGIIILIASVNTIFLISAALLIVKLYFIRRYYLATGRAIKRLESSTRSPMIGYLNATLEGLTTARAYENQDLLIDEFDRHQDFYTSAYYMMQCTSRAFGFVIDMICSLFIASIVIKFMLFDEGTKAGDVGLAISQAMMLTGLLQWTIRQMSELENNMTSVERVLEYADVKTEDKTVGQTIENWPSLGKVEYSHVSLTYSTTKEKVLKDISFVVEPKQKIGIVGRTGAGKSSIISTMFRLYEIEGRVLIDDVDTSTLNLEFFRSRIAIIPQDPILFTGTIRSNIDPTERYSDAVIWQALEKVNLKQTVKNLHEGILEGASNFSSGEKQLLCLARALVSKNKIIVLDEATASMDPETCALLQETIKLNFADCTVFTIAHRLNTVSSCDKVMVVDDGRIIEFDTPDTLMGNKDGIFFSMIRQAGLEMNKEETLLQQTCKETHYYHPAWLLPYFLKGFRNQINEDDLPGPLKAHESSRLGNKLEKAWQHQVDYKKQPSLLKALLAVFYQELSIYGVFLLVQEFIVKLSQPLLVSRFLKYYEPGQTETTKNEAYIYAGLIVVFAFFNVMCVHGYYLCVMHLGMKIRVATSSLIYRKSLKLTNTALAGTPAGQIVNLLTNDVARFDVVAQYIHNLWVAPIETAVIMYLLHRHVGPTGLVGAWFLVLFILPQMYMGKKISQYRRNTAKRTDERIRLMSEIITGVQVIKMYAWEKPFANLVEMSRRREMSQISATSTIRALMITCVSVLHRSAVYLCILTYVVTGGRINATYAYTLASFYAILRQAVTMFLPRAVTQFAEAHVSVKRIERFLLLEETGSFNDDNPEKAVGVSLKQVTIKYNDGLLENTLEDVTFDATSHELVAVVGKVGGGKTALLYTILQEVKPVQGSLSVVGTVSYSSQSPWIFEGTVMQNITFGRKFLQERYNKVITACALEQDFQQLPNGDQTLIGDRGTTLSGGQKARINLARAVYRDADIYLLDDPLSAVDIRVGKHIFDQCIRGLLKDKCVIFVTNQLQYLLSVDRIYLLQNGKIQTVAKETGKTLLDEYKNNEPSYSSNTDIKTETEKDERKASKHKVVVDKEQRSSGVVSKEVYRSYLKAGGNWYACLMIMLAFIAAQFFATLSDYFVTIWVNLEQWRLQHNITINSSKHEAEDNGFKESLMKTLDSVLTERASLFTYTVLILASVFLSASRKLHDLMLGTVIKAPLNFFNTNSPGRILNRFSKDIGVLDEALPLTVADTLQIALILLSISIVIGCLNPWVLVPTVIMILIFYLLRIVFLATSRDLKRIEAVTRSPMYNHLNASINGITTIRAFAVQEILRKEFDGYQNQYSSACFLFLGANRTFGFWLDFHCVVYTALVICSILFIKTEVFGGNVGFALTEAVGLTGMFQWGIRQWSEMENQMTAVERLEEYTKIKPEGLEEDAENKNISKLWPNGGNIKFHKVCLKYSQSDPHVLKNVTLEVKSKEKVGIVGRTGAGKSSLIAALFRLTDVEGQILIDDLDIRDVPLALLRSRISVIPQEPVLFSGSLRQNLDPFEEFDDVVLWKALEDVELKKAISDLPDGLQTKVYEGGSNFSVGQKQLVCLARAIVRSNQILILDEATANVDPYTDALIQSTIRDKFGDCTVLTIAHRLHTVMDSDKILVIDSGEVEEFDRPETLLQNVDGVFYHLVKEAGWRNELGEDDMYDTLRSHEAGTLGDRLQEAWNREVERKKDPSLWSAMLGVFGFELFLYAIFFVFIEFVVKLSQPMVLSKFLTYYEPNQTEMSKDEACVYAALLIFITFLRVLLTHTYLLQTMQLSMKVRVATCSLIYRKALKLSKFALAETTIGQMVNLLSNDVSRFNAATQHVNYLWTSPLEAAVVMYLLYINVGVTALAGTFFLLVFIPFQMYMGKKTSQFRLRTAIRTDERVRLMSEIVTGIQVIKMYTWEKPFAKLVELSRRKEMQQIWANAVIRGITLSFNLVLNRAAICICILTFVLTDNALTATYAYTVSSYYATLRQSVTKAFPKAVTQLAETKVSVSRIKKFLMYEEMKTDEVNTCFDNKHVKLQNGALNGAAKVPDGYKPVGIHLKNVSVKWIKSFPDNSLDNITFDVYSNQLVAIIGPVENCPPVEGEVDVNGILSYACQEPWLFGGSVRQNIVFGQEFNAKKYEEVVRVCALERDFSLLPYGDRTLVGDRGTTLSGGQRARINLARAIYKEADIYLLDDPLSAVDTHVGKQLFDDCICGYLKNKCVVLVTHQLQYLRNVETIYLMDDGKVFASGSFSEIQTCDSEFIKLLASNNKDNEDEDVTVNRKSKLVKRITGNGVSNEAPVQEKEFRKAGDISWSVYKSYLLAGGGWGKLGVNLEQWRRTQNATISNDTSVQDPQESTWQDWIQMTLDSFLTKDTAVILYVCLVTLTAVIAISRSIGFFRYCVTASRKLHNLMFDKIVYAPMRFFNTNPPGRILNRFSKDIGAVDELLPLSLLDTLETALNVAAITLVVGSLNPWILLPTIVILVIFYYLRIVFLATSRAVKRVEATTRSPIYTHLSASLQGLTTIRAFGAQEILKKEFDNFQNRNTSPFYLFIAANRTFGFWLDFHCVIYIALVTISILFIKKETFGGNVGLALTQSISLTGMFQWGVRQWSELENNMTSVERVQEYTEVTPEKDKQKENVPRLWPEQGSLKFVKMYLRYSPDDPYVLKDLTFGIKANEKVGIVGRTGAGKSSLIAALFRLTDIEGSIIIDNIDTKDISLHTLRSNISIIPQEPVLFSGTLRKNLDPFDEYNDEVVWNALSEVELKNAVSALAAGLDSKMSEGGSNFSVGQRQLVCLARAIIRNKKILVLDEATANVDPHTDGLIQTTIRRKFANCTVLTIAHRLHTIMDSDKVLVMDAGRAVEFDHPHTLLQDTRSVFYGMVMQTGVGMAENLMSIAKENYKKTPCDYDAPGQGMNCLRAKSELGIPRAANSNSSEY</sequence>
<feature type="transmembrane region" description="Helical" evidence="10">
    <location>
        <begin position="1386"/>
        <end position="1409"/>
    </location>
</feature>
<feature type="domain" description="ABC transmembrane type-1" evidence="12">
    <location>
        <begin position="693"/>
        <end position="993"/>
    </location>
</feature>
<evidence type="ECO:0000313" key="13">
    <source>
        <dbReference type="EMBL" id="KAJ8918452.1"/>
    </source>
</evidence>